<dbReference type="Gene3D" id="3.30.70.20">
    <property type="match status" value="1"/>
</dbReference>
<dbReference type="STRING" id="156994.SAMN04488028_1011051"/>
<feature type="domain" description="4Fe-4S ferredoxin-type" evidence="6">
    <location>
        <begin position="2"/>
        <end position="30"/>
    </location>
</feature>
<evidence type="ECO:0000256" key="1">
    <source>
        <dbReference type="ARBA" id="ARBA00022448"/>
    </source>
</evidence>
<evidence type="ECO:0000256" key="5">
    <source>
        <dbReference type="ARBA" id="ARBA00023014"/>
    </source>
</evidence>
<gene>
    <name evidence="7" type="ORF">SAMN04488028_1011051</name>
</gene>
<keyword evidence="1" id="KW-0813">Transport</keyword>
<evidence type="ECO:0000313" key="7">
    <source>
        <dbReference type="EMBL" id="SHJ73236.1"/>
    </source>
</evidence>
<keyword evidence="5" id="KW-0411">Iron-sulfur</keyword>
<dbReference type="AlphaFoldDB" id="A0A1M6LPU7"/>
<dbReference type="GO" id="GO:0046872">
    <property type="term" value="F:metal ion binding"/>
    <property type="evidence" value="ECO:0007669"/>
    <property type="project" value="UniProtKB-KW"/>
</dbReference>
<evidence type="ECO:0000259" key="6">
    <source>
        <dbReference type="PROSITE" id="PS51379"/>
    </source>
</evidence>
<dbReference type="SUPFAM" id="SSF54862">
    <property type="entry name" value="4Fe-4S ferredoxins"/>
    <property type="match status" value="1"/>
</dbReference>
<dbReference type="EMBL" id="FRAA01000001">
    <property type="protein sequence ID" value="SHJ73236.1"/>
    <property type="molecule type" value="Genomic_DNA"/>
</dbReference>
<dbReference type="PANTHER" id="PTHR36923:SF3">
    <property type="entry name" value="FERREDOXIN"/>
    <property type="match status" value="1"/>
</dbReference>
<dbReference type="PANTHER" id="PTHR36923">
    <property type="entry name" value="FERREDOXIN"/>
    <property type="match status" value="1"/>
</dbReference>
<proteinExistence type="predicted"/>
<dbReference type="InterPro" id="IPR051269">
    <property type="entry name" value="Fe-S_cluster_ET"/>
</dbReference>
<dbReference type="Proteomes" id="UP000184474">
    <property type="component" value="Unassembled WGS sequence"/>
</dbReference>
<evidence type="ECO:0000256" key="3">
    <source>
        <dbReference type="ARBA" id="ARBA00022982"/>
    </source>
</evidence>
<evidence type="ECO:0000256" key="4">
    <source>
        <dbReference type="ARBA" id="ARBA00023004"/>
    </source>
</evidence>
<accession>A0A1M6LPU7</accession>
<organism evidence="7 8">
    <name type="scientific">Reichenbachiella agariperforans</name>
    <dbReference type="NCBI Taxonomy" id="156994"/>
    <lineage>
        <taxon>Bacteria</taxon>
        <taxon>Pseudomonadati</taxon>
        <taxon>Bacteroidota</taxon>
        <taxon>Cytophagia</taxon>
        <taxon>Cytophagales</taxon>
        <taxon>Reichenbachiellaceae</taxon>
        <taxon>Reichenbachiella</taxon>
    </lineage>
</organism>
<keyword evidence="4" id="KW-0408">Iron</keyword>
<dbReference type="PROSITE" id="PS51379">
    <property type="entry name" value="4FE4S_FER_2"/>
    <property type="match status" value="1"/>
</dbReference>
<dbReference type="InterPro" id="IPR017896">
    <property type="entry name" value="4Fe4S_Fe-S-bd"/>
</dbReference>
<keyword evidence="3" id="KW-0249">Electron transport</keyword>
<dbReference type="Pfam" id="PF13459">
    <property type="entry name" value="Fer4_15"/>
    <property type="match status" value="1"/>
</dbReference>
<evidence type="ECO:0000313" key="8">
    <source>
        <dbReference type="Proteomes" id="UP000184474"/>
    </source>
</evidence>
<dbReference type="GO" id="GO:0051536">
    <property type="term" value="F:iron-sulfur cluster binding"/>
    <property type="evidence" value="ECO:0007669"/>
    <property type="project" value="UniProtKB-KW"/>
</dbReference>
<dbReference type="RefSeq" id="WP_073120010.1">
    <property type="nucleotide sequence ID" value="NZ_FRAA01000001.1"/>
</dbReference>
<protein>
    <submittedName>
        <fullName evidence="7">Ferredoxin</fullName>
    </submittedName>
</protein>
<name>A0A1M6LPU7_REIAG</name>
<keyword evidence="2" id="KW-0479">Metal-binding</keyword>
<sequence>MFKIIHYRDKCIGCYACVEIAPDRWRISKKDGRCTLVGSKIKKGIYQVDAFDEELEDNKRAAASCPVNIIKINGK</sequence>
<evidence type="ECO:0000256" key="2">
    <source>
        <dbReference type="ARBA" id="ARBA00022723"/>
    </source>
</evidence>
<keyword evidence="8" id="KW-1185">Reference proteome</keyword>
<reference evidence="8" key="1">
    <citation type="submission" date="2016-11" db="EMBL/GenBank/DDBJ databases">
        <authorList>
            <person name="Varghese N."/>
            <person name="Submissions S."/>
        </authorList>
    </citation>
    <scope>NUCLEOTIDE SEQUENCE [LARGE SCALE GENOMIC DNA]</scope>
    <source>
        <strain evidence="8">DSM 26134</strain>
    </source>
</reference>